<dbReference type="RefSeq" id="WP_353070349.1">
    <property type="nucleotide sequence ID" value="NZ_CP132932.1"/>
</dbReference>
<feature type="region of interest" description="Disordered" evidence="1">
    <location>
        <begin position="1"/>
        <end position="32"/>
    </location>
</feature>
<dbReference type="PANTHER" id="PTHR10953">
    <property type="entry name" value="UBIQUITIN-ACTIVATING ENZYME E1"/>
    <property type="match status" value="1"/>
</dbReference>
<dbReference type="GO" id="GO:0004792">
    <property type="term" value="F:thiosulfate-cyanide sulfurtransferase activity"/>
    <property type="evidence" value="ECO:0007669"/>
    <property type="project" value="TreeGrafter"/>
</dbReference>
<dbReference type="CDD" id="cd00757">
    <property type="entry name" value="ThiF_MoeB_HesA_family"/>
    <property type="match status" value="1"/>
</dbReference>
<feature type="domain" description="THIF-type NAD/FAD binding fold" evidence="2">
    <location>
        <begin position="41"/>
        <end position="320"/>
    </location>
</feature>
<dbReference type="EMBL" id="CP132932">
    <property type="protein sequence ID" value="XCB28645.1"/>
    <property type="molecule type" value="Genomic_DNA"/>
</dbReference>
<dbReference type="SUPFAM" id="SSF69572">
    <property type="entry name" value="Activating enzymes of the ubiquitin-like proteins"/>
    <property type="match status" value="1"/>
</dbReference>
<name>A0AAU7ZIR3_9BACT</name>
<dbReference type="Gene3D" id="3.40.50.720">
    <property type="entry name" value="NAD(P)-binding Rossmann-like Domain"/>
    <property type="match status" value="1"/>
</dbReference>
<keyword evidence="3" id="KW-0808">Transferase</keyword>
<evidence type="ECO:0000256" key="1">
    <source>
        <dbReference type="SAM" id="MobiDB-lite"/>
    </source>
</evidence>
<organism evidence="3">
    <name type="scientific">Tunturiibacter empetritectus</name>
    <dbReference type="NCBI Taxonomy" id="3069691"/>
    <lineage>
        <taxon>Bacteria</taxon>
        <taxon>Pseudomonadati</taxon>
        <taxon>Acidobacteriota</taxon>
        <taxon>Terriglobia</taxon>
        <taxon>Terriglobales</taxon>
        <taxon>Acidobacteriaceae</taxon>
        <taxon>Tunturiibacter</taxon>
    </lineage>
</organism>
<dbReference type="GO" id="GO:0008146">
    <property type="term" value="F:sulfotransferase activity"/>
    <property type="evidence" value="ECO:0007669"/>
    <property type="project" value="TreeGrafter"/>
</dbReference>
<dbReference type="AlphaFoldDB" id="A0AAU7ZIR3"/>
<keyword evidence="3" id="KW-0548">Nucleotidyltransferase</keyword>
<evidence type="ECO:0000259" key="2">
    <source>
        <dbReference type="Pfam" id="PF00899"/>
    </source>
</evidence>
<dbReference type="Pfam" id="PF00899">
    <property type="entry name" value="ThiF"/>
    <property type="match status" value="1"/>
</dbReference>
<dbReference type="InterPro" id="IPR000594">
    <property type="entry name" value="ThiF_NAD_FAD-bd"/>
</dbReference>
<protein>
    <submittedName>
        <fullName evidence="3">ThiF family adenylyltransferase</fullName>
    </submittedName>
</protein>
<reference evidence="3" key="1">
    <citation type="submission" date="2023-08" db="EMBL/GenBank/DDBJ databases">
        <authorList>
            <person name="Messyasz A."/>
            <person name="Mannisto M.K."/>
            <person name="Kerkhof L.J."/>
            <person name="Haggblom M."/>
        </authorList>
    </citation>
    <scope>NUCLEOTIDE SEQUENCE</scope>
    <source>
        <strain evidence="3">M8UP23</strain>
    </source>
</reference>
<evidence type="ECO:0000313" key="3">
    <source>
        <dbReference type="EMBL" id="XCB28645.1"/>
    </source>
</evidence>
<reference evidence="3" key="2">
    <citation type="journal article" date="2024" name="Environ. Microbiol.">
        <title>Genome analysis and description of Tunturibacter gen. nov. expands the diversity of Terriglobia in tundra soils.</title>
        <authorList>
            <person name="Messyasz A."/>
            <person name="Mannisto M.K."/>
            <person name="Kerkhof L.J."/>
            <person name="Haggblom M.M."/>
        </authorList>
    </citation>
    <scope>NUCLEOTIDE SEQUENCE</scope>
    <source>
        <strain evidence="3">M8UP23</strain>
    </source>
</reference>
<sequence length="417" mass="45303">MMSKHPAPSLEEPATSIHIGTPATQSPASAARQPILDTERYSRQILFPGIGPTGQHLLASAHVAIIGVGATGAATASLLARAGVGTLTLIDRDFVEPSNLQRQILFDEADARDSLPKAEAARRKIALFNSGITVHSHIADLVPANIHELLTPAHLILDATDNFETRYLLNDYCVQQSKPWIYAAAIGAYAATMNILPIPVDSSKAVILSDGEAAESKNPRISSLRTERSDVPIKDALEYTPTACLACIFPKPPTGPVETCDTAGILSTAVNLAASIQTTEALKLLTNQPHLMRRTLLSHDLWSNERTEINASRPNPSCTVCGQRLFPHLAGEGRPHITLCGRNSVQIHEHHRPVDFAAMRNRLAPHADIHDLRFNQLLLRFQRGPHTFTLFPDGRALIQGTTDITLARSLYARFIGS</sequence>
<gene>
    <name evidence="3" type="ORF">RBB75_03135</name>
</gene>
<dbReference type="GO" id="GO:0008641">
    <property type="term" value="F:ubiquitin-like modifier activating enzyme activity"/>
    <property type="evidence" value="ECO:0007669"/>
    <property type="project" value="InterPro"/>
</dbReference>
<dbReference type="GO" id="GO:0005829">
    <property type="term" value="C:cytosol"/>
    <property type="evidence" value="ECO:0007669"/>
    <property type="project" value="TreeGrafter"/>
</dbReference>
<dbReference type="KEGG" id="temp:RBB75_03135"/>
<dbReference type="GO" id="GO:0016779">
    <property type="term" value="F:nucleotidyltransferase activity"/>
    <property type="evidence" value="ECO:0007669"/>
    <property type="project" value="UniProtKB-KW"/>
</dbReference>
<proteinExistence type="predicted"/>
<dbReference type="InterPro" id="IPR045886">
    <property type="entry name" value="ThiF/MoeB/HesA"/>
</dbReference>
<dbReference type="InterPro" id="IPR035985">
    <property type="entry name" value="Ubiquitin-activating_enz"/>
</dbReference>
<accession>A0AAU7ZIR3</accession>
<dbReference type="PANTHER" id="PTHR10953:SF102">
    <property type="entry name" value="ADENYLYLTRANSFERASE AND SULFURTRANSFERASE MOCS3"/>
    <property type="match status" value="1"/>
</dbReference>